<name>A0AAV4S8V5_CAEEX</name>
<accession>A0AAV4S8V5</accession>
<organism evidence="1 2">
    <name type="scientific">Caerostris extrusa</name>
    <name type="common">Bark spider</name>
    <name type="synonym">Caerostris bankana</name>
    <dbReference type="NCBI Taxonomy" id="172846"/>
    <lineage>
        <taxon>Eukaryota</taxon>
        <taxon>Metazoa</taxon>
        <taxon>Ecdysozoa</taxon>
        <taxon>Arthropoda</taxon>
        <taxon>Chelicerata</taxon>
        <taxon>Arachnida</taxon>
        <taxon>Araneae</taxon>
        <taxon>Araneomorphae</taxon>
        <taxon>Entelegynae</taxon>
        <taxon>Araneoidea</taxon>
        <taxon>Araneidae</taxon>
        <taxon>Caerostris</taxon>
    </lineage>
</organism>
<evidence type="ECO:0000313" key="2">
    <source>
        <dbReference type="Proteomes" id="UP001054945"/>
    </source>
</evidence>
<keyword evidence="2" id="KW-1185">Reference proteome</keyword>
<reference evidence="1 2" key="1">
    <citation type="submission" date="2021-06" db="EMBL/GenBank/DDBJ databases">
        <title>Caerostris extrusa draft genome.</title>
        <authorList>
            <person name="Kono N."/>
            <person name="Arakawa K."/>
        </authorList>
    </citation>
    <scope>NUCLEOTIDE SEQUENCE [LARGE SCALE GENOMIC DNA]</scope>
</reference>
<dbReference type="AlphaFoldDB" id="A0AAV4S8V5"/>
<gene>
    <name evidence="1" type="ORF">CEXT_197021</name>
</gene>
<dbReference type="Proteomes" id="UP001054945">
    <property type="component" value="Unassembled WGS sequence"/>
</dbReference>
<comment type="caution">
    <text evidence="1">The sequence shown here is derived from an EMBL/GenBank/DDBJ whole genome shotgun (WGS) entry which is preliminary data.</text>
</comment>
<sequence>MPQMGVIYGLGLKPSSFYSAIHNSFRRNSTSANQRKVQNFAGNMVKSKLHSQDLRRQSSLRRQGPQEFLVLKVQPSFLLDLWKYEDTEIQLSPCDRRK</sequence>
<proteinExistence type="predicted"/>
<protein>
    <submittedName>
        <fullName evidence="1">Uncharacterized protein</fullName>
    </submittedName>
</protein>
<dbReference type="EMBL" id="BPLR01009033">
    <property type="protein sequence ID" value="GIY29177.1"/>
    <property type="molecule type" value="Genomic_DNA"/>
</dbReference>
<evidence type="ECO:0000313" key="1">
    <source>
        <dbReference type="EMBL" id="GIY29177.1"/>
    </source>
</evidence>